<evidence type="ECO:0000313" key="1">
    <source>
        <dbReference type="EMBL" id="PQV62420.1"/>
    </source>
</evidence>
<dbReference type="Proteomes" id="UP000237684">
    <property type="component" value="Unassembled WGS sequence"/>
</dbReference>
<protein>
    <recommendedName>
        <fullName evidence="3">Restriction endonuclease</fullName>
    </recommendedName>
</protein>
<dbReference type="RefSeq" id="WP_106381407.1">
    <property type="nucleotide sequence ID" value="NZ_NIGF01000037.1"/>
</dbReference>
<sequence>MKPNLSIETLKQEAKAFAALLSSQPIPELYGINDGKKVGTYVEIRLNDYLTDKFTYQHGSAANGVDIPELLVDVKATSKKQPQSSSPFRDSSQKVYGLGHHLLVFVYVKKDDSVTQTASLKIEEVIFIHKEQTADSQTTKGLLGILKRDGSSEDIVAFLEERNLFLPEFGMEALAERILKNPPEQGFLTISNALQWRLQFGHAIKHAKLQDAPGVENLLA</sequence>
<accession>A0A2S8SNQ4</accession>
<organism evidence="1 2">
    <name type="scientific">Abditibacterium utsteinense</name>
    <dbReference type="NCBI Taxonomy" id="1960156"/>
    <lineage>
        <taxon>Bacteria</taxon>
        <taxon>Pseudomonadati</taxon>
        <taxon>Abditibacteriota</taxon>
        <taxon>Abditibacteriia</taxon>
        <taxon>Abditibacteriales</taxon>
        <taxon>Abditibacteriaceae</taxon>
        <taxon>Abditibacterium</taxon>
    </lineage>
</organism>
<keyword evidence="2" id="KW-1185">Reference proteome</keyword>
<evidence type="ECO:0008006" key="3">
    <source>
        <dbReference type="Google" id="ProtNLM"/>
    </source>
</evidence>
<name>A0A2S8SNQ4_9BACT</name>
<proteinExistence type="predicted"/>
<dbReference type="OrthoDB" id="9796209at2"/>
<dbReference type="AlphaFoldDB" id="A0A2S8SNQ4"/>
<dbReference type="InParanoid" id="A0A2S8SNQ4"/>
<reference evidence="1 2" key="1">
    <citation type="journal article" date="2018" name="Syst. Appl. Microbiol.">
        <title>Abditibacterium utsteinense sp. nov., the first cultivated member of candidate phylum FBP, isolated from ice-free Antarctic soil samples.</title>
        <authorList>
            <person name="Tahon G."/>
            <person name="Tytgat B."/>
            <person name="Lebbe L."/>
            <person name="Carlier A."/>
            <person name="Willems A."/>
        </authorList>
    </citation>
    <scope>NUCLEOTIDE SEQUENCE [LARGE SCALE GENOMIC DNA]</scope>
    <source>
        <strain evidence="1 2">LMG 29911</strain>
    </source>
</reference>
<gene>
    <name evidence="1" type="ORF">B1R32_1373</name>
</gene>
<dbReference type="EMBL" id="NIGF01000037">
    <property type="protein sequence ID" value="PQV62420.1"/>
    <property type="molecule type" value="Genomic_DNA"/>
</dbReference>
<comment type="caution">
    <text evidence="1">The sequence shown here is derived from an EMBL/GenBank/DDBJ whole genome shotgun (WGS) entry which is preliminary data.</text>
</comment>
<evidence type="ECO:0000313" key="2">
    <source>
        <dbReference type="Proteomes" id="UP000237684"/>
    </source>
</evidence>